<feature type="region of interest" description="Disordered" evidence="1">
    <location>
        <begin position="1"/>
        <end position="52"/>
    </location>
</feature>
<evidence type="ECO:0000256" key="1">
    <source>
        <dbReference type="SAM" id="MobiDB-lite"/>
    </source>
</evidence>
<protein>
    <submittedName>
        <fullName evidence="2">Uncharacterized protein</fullName>
    </submittedName>
</protein>
<dbReference type="Proteomes" id="UP000235023">
    <property type="component" value="Unassembled WGS sequence"/>
</dbReference>
<gene>
    <name evidence="2" type="ORF">BDW42DRAFT_190332</name>
</gene>
<keyword evidence="3" id="KW-1185">Reference proteome</keyword>
<organism evidence="2 3">
    <name type="scientific">Aspergillus taichungensis</name>
    <dbReference type="NCBI Taxonomy" id="482145"/>
    <lineage>
        <taxon>Eukaryota</taxon>
        <taxon>Fungi</taxon>
        <taxon>Dikarya</taxon>
        <taxon>Ascomycota</taxon>
        <taxon>Pezizomycotina</taxon>
        <taxon>Eurotiomycetes</taxon>
        <taxon>Eurotiomycetidae</taxon>
        <taxon>Eurotiales</taxon>
        <taxon>Aspergillaceae</taxon>
        <taxon>Aspergillus</taxon>
        <taxon>Aspergillus subgen. Circumdati</taxon>
    </lineage>
</organism>
<evidence type="ECO:0000313" key="3">
    <source>
        <dbReference type="Proteomes" id="UP000235023"/>
    </source>
</evidence>
<dbReference type="OrthoDB" id="5420711at2759"/>
<dbReference type="EMBL" id="KZ559500">
    <property type="protein sequence ID" value="PLN86129.1"/>
    <property type="molecule type" value="Genomic_DNA"/>
</dbReference>
<feature type="compositionally biased region" description="Basic and acidic residues" evidence="1">
    <location>
        <begin position="18"/>
        <end position="36"/>
    </location>
</feature>
<name>A0A2J5I875_9EURO</name>
<accession>A0A2J5I875</accession>
<reference evidence="3" key="1">
    <citation type="submission" date="2017-12" db="EMBL/GenBank/DDBJ databases">
        <authorList>
            <consortium name="DOE Joint Genome Institute"/>
            <person name="Mondo S.J."/>
            <person name="Kjaerbolling I."/>
            <person name="Vesth T.C."/>
            <person name="Frisvad J.C."/>
            <person name="Nybo J.L."/>
            <person name="Theobald S."/>
            <person name="Kuo A."/>
            <person name="Bowyer P."/>
            <person name="Matsuda Y."/>
            <person name="Lyhne E.K."/>
            <person name="Kogle M.E."/>
            <person name="Clum A."/>
            <person name="Lipzen A."/>
            <person name="Salamov A."/>
            <person name="Ngan C.Y."/>
            <person name="Daum C."/>
            <person name="Chiniquy J."/>
            <person name="Barry K."/>
            <person name="LaButti K."/>
            <person name="Haridas S."/>
            <person name="Simmons B.A."/>
            <person name="Magnuson J.K."/>
            <person name="Mortensen U.H."/>
            <person name="Larsen T.O."/>
            <person name="Grigoriev I.V."/>
            <person name="Baker S.E."/>
            <person name="Andersen M.R."/>
            <person name="Nordberg H.P."/>
            <person name="Cantor M.N."/>
            <person name="Hua S.X."/>
        </authorList>
    </citation>
    <scope>NUCLEOTIDE SEQUENCE [LARGE SCALE GENOMIC DNA]</scope>
    <source>
        <strain evidence="3">IBT 19404</strain>
    </source>
</reference>
<evidence type="ECO:0000313" key="2">
    <source>
        <dbReference type="EMBL" id="PLN86129.1"/>
    </source>
</evidence>
<sequence>MAHEGSPPVSITQPFSRDLIDRLTRRPKPRRVEQARLKHRPPPPPVQPDPDACALRDSEIRTTIYYHLLAQPTKWDLHHRIDCDPFRSGAPGPRTTTPGLIRPAYASLPFHHEDIRQNLCAYCRNGSYQSESQPICVSPARSQWAPPHTNPFLCDLCYAERVRSRRELCPPLDSLWCLCARRRNLSFLLLNRQIHREAGFVFWTENCFAFEEPALLVDFLAVVRPEVRDLIFRVSLMVNVDEDGDDEPSITQPKVVVRALKSLGRCRGLMHLELDEAFLSDVRFVWALRGVSVGRSVAFVRRSTRRELISTNSIVEHIWGKVAMRSVVVDSLAEQLAWSMSHRRPMTRRCVKRLVQRRQRRRLGLVETDDELEEESESG</sequence>
<dbReference type="AlphaFoldDB" id="A0A2J5I875"/>
<proteinExistence type="predicted"/>